<dbReference type="PATRIC" id="fig|1339280.3.peg.866"/>
<protein>
    <submittedName>
        <fullName evidence="1">Uncharacterized protein</fullName>
    </submittedName>
</protein>
<accession>A0A015YHD0</accession>
<comment type="caution">
    <text evidence="1">The sequence shown here is derived from an EMBL/GenBank/DDBJ whole genome shotgun (WGS) entry which is preliminary data.</text>
</comment>
<dbReference type="Proteomes" id="UP000022272">
    <property type="component" value="Unassembled WGS sequence"/>
</dbReference>
<gene>
    <name evidence="1" type="ORF">M076_0896</name>
</gene>
<name>A0A015YHD0_BACFG</name>
<organism evidence="1 2">
    <name type="scientific">Bacteroides fragilis str. 2-F-2 #4</name>
    <dbReference type="NCBI Taxonomy" id="1339280"/>
    <lineage>
        <taxon>Bacteria</taxon>
        <taxon>Pseudomonadati</taxon>
        <taxon>Bacteroidota</taxon>
        <taxon>Bacteroidia</taxon>
        <taxon>Bacteroidales</taxon>
        <taxon>Bacteroidaceae</taxon>
        <taxon>Bacteroides</taxon>
    </lineage>
</organism>
<evidence type="ECO:0000313" key="1">
    <source>
        <dbReference type="EMBL" id="EXZ45905.1"/>
    </source>
</evidence>
<dbReference type="AlphaFoldDB" id="A0A015YHD0"/>
<dbReference type="EMBL" id="JGDM01000016">
    <property type="protein sequence ID" value="EXZ45905.1"/>
    <property type="molecule type" value="Genomic_DNA"/>
</dbReference>
<reference evidence="1 2" key="1">
    <citation type="submission" date="2014-02" db="EMBL/GenBank/DDBJ databases">
        <authorList>
            <person name="Sears C."/>
            <person name="Carroll K."/>
            <person name="Sack B.R."/>
            <person name="Qadri F."/>
            <person name="Myers L.L."/>
            <person name="Chung G.-T."/>
            <person name="Escheverria P."/>
            <person name="Fraser C.M."/>
            <person name="Sadzewicz L."/>
            <person name="Shefchek K.A."/>
            <person name="Tallon L."/>
            <person name="Das S.P."/>
            <person name="Daugherty S."/>
            <person name="Mongodin E.F."/>
        </authorList>
    </citation>
    <scope>NUCLEOTIDE SEQUENCE [LARGE SCALE GENOMIC DNA]</scope>
    <source>
        <strain evidence="1 2">2-F-2 #4</strain>
    </source>
</reference>
<proteinExistence type="predicted"/>
<sequence length="39" mass="4728">MLKFDKMKIISRIEDISNIDENVFISNIQGDKLLYYKYQ</sequence>
<evidence type="ECO:0000313" key="2">
    <source>
        <dbReference type="Proteomes" id="UP000022272"/>
    </source>
</evidence>